<keyword evidence="8" id="KW-0807">Transducer</keyword>
<evidence type="ECO:0000256" key="5">
    <source>
        <dbReference type="ARBA" id="ARBA00023040"/>
    </source>
</evidence>
<evidence type="ECO:0000256" key="2">
    <source>
        <dbReference type="ARBA" id="ARBA00022475"/>
    </source>
</evidence>
<dbReference type="Gene3D" id="1.20.1070.10">
    <property type="entry name" value="Rhodopsin 7-helix transmembrane proteins"/>
    <property type="match status" value="1"/>
</dbReference>
<dbReference type="InterPro" id="IPR017452">
    <property type="entry name" value="GPCR_Rhodpsn_7TM"/>
</dbReference>
<feature type="transmembrane region" description="Helical" evidence="9">
    <location>
        <begin position="148"/>
        <end position="168"/>
    </location>
</feature>
<organism evidence="11 12">
    <name type="scientific">Porites lobata</name>
    <dbReference type="NCBI Taxonomy" id="104759"/>
    <lineage>
        <taxon>Eukaryota</taxon>
        <taxon>Metazoa</taxon>
        <taxon>Cnidaria</taxon>
        <taxon>Anthozoa</taxon>
        <taxon>Hexacorallia</taxon>
        <taxon>Scleractinia</taxon>
        <taxon>Fungiina</taxon>
        <taxon>Poritidae</taxon>
        <taxon>Porites</taxon>
    </lineage>
</organism>
<evidence type="ECO:0000256" key="9">
    <source>
        <dbReference type="SAM" id="Phobius"/>
    </source>
</evidence>
<evidence type="ECO:0000313" key="12">
    <source>
        <dbReference type="Proteomes" id="UP001159405"/>
    </source>
</evidence>
<evidence type="ECO:0000256" key="4">
    <source>
        <dbReference type="ARBA" id="ARBA00022989"/>
    </source>
</evidence>
<reference evidence="11 12" key="1">
    <citation type="submission" date="2022-05" db="EMBL/GenBank/DDBJ databases">
        <authorList>
            <consortium name="Genoscope - CEA"/>
            <person name="William W."/>
        </authorList>
    </citation>
    <scope>NUCLEOTIDE SEQUENCE [LARGE SCALE GENOMIC DNA]</scope>
</reference>
<dbReference type="PRINTS" id="PR00237">
    <property type="entry name" value="GPCRRHODOPSN"/>
</dbReference>
<dbReference type="InterPro" id="IPR000276">
    <property type="entry name" value="GPCR_Rhodpsn"/>
</dbReference>
<evidence type="ECO:0000313" key="11">
    <source>
        <dbReference type="EMBL" id="CAH3146982.1"/>
    </source>
</evidence>
<feature type="transmembrane region" description="Helical" evidence="9">
    <location>
        <begin position="80"/>
        <end position="98"/>
    </location>
</feature>
<accession>A0ABN8PMM2</accession>
<feature type="transmembrane region" description="Helical" evidence="9">
    <location>
        <begin position="119"/>
        <end position="142"/>
    </location>
</feature>
<keyword evidence="2" id="KW-1003">Cell membrane</keyword>
<keyword evidence="12" id="KW-1185">Reference proteome</keyword>
<feature type="transmembrane region" description="Helical" evidence="9">
    <location>
        <begin position="229"/>
        <end position="249"/>
    </location>
</feature>
<gene>
    <name evidence="11" type="ORF">PLOB_00046037</name>
</gene>
<dbReference type="Pfam" id="PF00001">
    <property type="entry name" value="7tm_1"/>
    <property type="match status" value="1"/>
</dbReference>
<evidence type="ECO:0000256" key="3">
    <source>
        <dbReference type="ARBA" id="ARBA00022692"/>
    </source>
</evidence>
<protein>
    <recommendedName>
        <fullName evidence="10">G-protein coupled receptors family 1 profile domain-containing protein</fullName>
    </recommendedName>
</protein>
<sequence>MGNLPIVLSTINGFSSVAGTVGNVLVCFVIYRNEELQTGVNFFILSLSVADLTVCSVAQPLYIYYLNQEWSPESFRNFKIVSYVALHASFLNLLSLTINRLFAVWRSLEYATVMQGKNIARFVCFGWVLSVVMAIVFSTTSLKKPAPYFHLAMLLMFLLMYTKIFTIARKQRRQIASQFQAVSHNYRVKKFTHDHLPTRTLAILISVSVVLFMPDLVFQLKGSSDYTRFRWSFTTMFLSSFFNPCVYVWRCEKFRLALYKTFGFSRGGSDKNFSWIKGMSDRKKVFGVNNSRVGIVTDSSVRVINIETLNNETVL</sequence>
<evidence type="ECO:0000256" key="1">
    <source>
        <dbReference type="ARBA" id="ARBA00004651"/>
    </source>
</evidence>
<evidence type="ECO:0000256" key="6">
    <source>
        <dbReference type="ARBA" id="ARBA00023136"/>
    </source>
</evidence>
<name>A0ABN8PMM2_9CNID</name>
<feature type="transmembrane region" description="Helical" evidence="9">
    <location>
        <begin position="43"/>
        <end position="65"/>
    </location>
</feature>
<keyword evidence="7" id="KW-0675">Receptor</keyword>
<comment type="subcellular location">
    <subcellularLocation>
        <location evidence="1">Cell membrane</location>
        <topology evidence="1">Multi-pass membrane protein</topology>
    </subcellularLocation>
</comment>
<feature type="non-terminal residue" evidence="11">
    <location>
        <position position="315"/>
    </location>
</feature>
<dbReference type="Proteomes" id="UP001159405">
    <property type="component" value="Unassembled WGS sequence"/>
</dbReference>
<dbReference type="CDD" id="cd00637">
    <property type="entry name" value="7tm_classA_rhodopsin-like"/>
    <property type="match status" value="1"/>
</dbReference>
<keyword evidence="5" id="KW-0297">G-protein coupled receptor</keyword>
<keyword evidence="3 9" id="KW-0812">Transmembrane</keyword>
<proteinExistence type="predicted"/>
<evidence type="ECO:0000259" key="10">
    <source>
        <dbReference type="PROSITE" id="PS50262"/>
    </source>
</evidence>
<keyword evidence="6 9" id="KW-0472">Membrane</keyword>
<keyword evidence="4 9" id="KW-1133">Transmembrane helix</keyword>
<dbReference type="SUPFAM" id="SSF81321">
    <property type="entry name" value="Family A G protein-coupled receptor-like"/>
    <property type="match status" value="1"/>
</dbReference>
<dbReference type="EMBL" id="CALNXK010000080">
    <property type="protein sequence ID" value="CAH3146982.1"/>
    <property type="molecule type" value="Genomic_DNA"/>
</dbReference>
<feature type="transmembrane region" description="Helical" evidence="9">
    <location>
        <begin position="6"/>
        <end position="31"/>
    </location>
</feature>
<comment type="caution">
    <text evidence="11">The sequence shown here is derived from an EMBL/GenBank/DDBJ whole genome shotgun (WGS) entry which is preliminary data.</text>
</comment>
<dbReference type="PROSITE" id="PS50262">
    <property type="entry name" value="G_PROTEIN_RECEP_F1_2"/>
    <property type="match status" value="1"/>
</dbReference>
<feature type="domain" description="G-protein coupled receptors family 1 profile" evidence="10">
    <location>
        <begin position="22"/>
        <end position="135"/>
    </location>
</feature>
<dbReference type="PANTHER" id="PTHR24249">
    <property type="entry name" value="HISTAMINE RECEPTOR-RELATED G-PROTEIN COUPLED RECEPTOR"/>
    <property type="match status" value="1"/>
</dbReference>
<dbReference type="PANTHER" id="PTHR24249:SF372">
    <property type="entry name" value="G-PROTEIN COUPLED RECEPTORS FAMILY 1 PROFILE DOMAIN-CONTAINING PROTEIN"/>
    <property type="match status" value="1"/>
</dbReference>
<dbReference type="InterPro" id="IPR050569">
    <property type="entry name" value="TAAR"/>
</dbReference>
<feature type="transmembrane region" description="Helical" evidence="9">
    <location>
        <begin position="196"/>
        <end position="217"/>
    </location>
</feature>
<evidence type="ECO:0000256" key="7">
    <source>
        <dbReference type="ARBA" id="ARBA00023170"/>
    </source>
</evidence>
<evidence type="ECO:0000256" key="8">
    <source>
        <dbReference type="ARBA" id="ARBA00023224"/>
    </source>
</evidence>